<reference evidence="2" key="2">
    <citation type="submission" date="2020-11" db="EMBL/GenBank/DDBJ databases">
        <authorList>
            <person name="McCartney M.A."/>
            <person name="Auch B."/>
            <person name="Kono T."/>
            <person name="Mallez S."/>
            <person name="Becker A."/>
            <person name="Gohl D.M."/>
            <person name="Silverstein K.A.T."/>
            <person name="Koren S."/>
            <person name="Bechman K.B."/>
            <person name="Herman A."/>
            <person name="Abrahante J.E."/>
            <person name="Garbe J."/>
        </authorList>
    </citation>
    <scope>NUCLEOTIDE SEQUENCE</scope>
    <source>
        <strain evidence="2">Duluth1</strain>
        <tissue evidence="2">Whole animal</tissue>
    </source>
</reference>
<feature type="region of interest" description="Disordered" evidence="1">
    <location>
        <begin position="1"/>
        <end position="69"/>
    </location>
</feature>
<feature type="region of interest" description="Disordered" evidence="1">
    <location>
        <begin position="81"/>
        <end position="105"/>
    </location>
</feature>
<protein>
    <submittedName>
        <fullName evidence="2">Uncharacterized protein</fullName>
    </submittedName>
</protein>
<comment type="caution">
    <text evidence="2">The sequence shown here is derived from an EMBL/GenBank/DDBJ whole genome shotgun (WGS) entry which is preliminary data.</text>
</comment>
<evidence type="ECO:0000313" key="2">
    <source>
        <dbReference type="EMBL" id="KAH3707156.1"/>
    </source>
</evidence>
<proteinExistence type="predicted"/>
<name>A0A9D3YXK7_DREPO</name>
<organism evidence="2 3">
    <name type="scientific">Dreissena polymorpha</name>
    <name type="common">Zebra mussel</name>
    <name type="synonym">Mytilus polymorpha</name>
    <dbReference type="NCBI Taxonomy" id="45954"/>
    <lineage>
        <taxon>Eukaryota</taxon>
        <taxon>Metazoa</taxon>
        <taxon>Spiralia</taxon>
        <taxon>Lophotrochozoa</taxon>
        <taxon>Mollusca</taxon>
        <taxon>Bivalvia</taxon>
        <taxon>Autobranchia</taxon>
        <taxon>Heteroconchia</taxon>
        <taxon>Euheterodonta</taxon>
        <taxon>Imparidentia</taxon>
        <taxon>Neoheterodontei</taxon>
        <taxon>Myida</taxon>
        <taxon>Dreissenoidea</taxon>
        <taxon>Dreissenidae</taxon>
        <taxon>Dreissena</taxon>
    </lineage>
</organism>
<gene>
    <name evidence="2" type="ORF">DPMN_066553</name>
</gene>
<reference evidence="2" key="1">
    <citation type="journal article" date="2019" name="bioRxiv">
        <title>The Genome of the Zebra Mussel, Dreissena polymorpha: A Resource for Invasive Species Research.</title>
        <authorList>
            <person name="McCartney M.A."/>
            <person name="Auch B."/>
            <person name="Kono T."/>
            <person name="Mallez S."/>
            <person name="Zhang Y."/>
            <person name="Obille A."/>
            <person name="Becker A."/>
            <person name="Abrahante J.E."/>
            <person name="Garbe J."/>
            <person name="Badalamenti J.P."/>
            <person name="Herman A."/>
            <person name="Mangelson H."/>
            <person name="Liachko I."/>
            <person name="Sullivan S."/>
            <person name="Sone E.D."/>
            <person name="Koren S."/>
            <person name="Silverstein K.A.T."/>
            <person name="Beckman K.B."/>
            <person name="Gohl D.M."/>
        </authorList>
    </citation>
    <scope>NUCLEOTIDE SEQUENCE</scope>
    <source>
        <strain evidence="2">Duluth1</strain>
        <tissue evidence="2">Whole animal</tissue>
    </source>
</reference>
<sequence length="125" mass="13697">MILKSHIERQSYGQDKLVPPARQPDRPPAEIRQSNKHFFPSENLVKKGPTPLPTMCNKSRRESLQSISSNPIVVLSIPDPELKLSSSSNNSSSSSIVSFSPTSKSSDLTAMFGTETFSSFTKMGP</sequence>
<feature type="compositionally biased region" description="Low complexity" evidence="1">
    <location>
        <begin position="85"/>
        <end position="105"/>
    </location>
</feature>
<evidence type="ECO:0000313" key="3">
    <source>
        <dbReference type="Proteomes" id="UP000828390"/>
    </source>
</evidence>
<dbReference type="Proteomes" id="UP000828390">
    <property type="component" value="Unassembled WGS sequence"/>
</dbReference>
<keyword evidence="3" id="KW-1185">Reference proteome</keyword>
<accession>A0A9D3YXK7</accession>
<evidence type="ECO:0000256" key="1">
    <source>
        <dbReference type="SAM" id="MobiDB-lite"/>
    </source>
</evidence>
<dbReference type="AlphaFoldDB" id="A0A9D3YXK7"/>
<dbReference type="EMBL" id="JAIWYP010000014">
    <property type="protein sequence ID" value="KAH3707156.1"/>
    <property type="molecule type" value="Genomic_DNA"/>
</dbReference>